<organism evidence="1">
    <name type="scientific">Pelagomonas calceolata</name>
    <dbReference type="NCBI Taxonomy" id="35677"/>
    <lineage>
        <taxon>Eukaryota</taxon>
        <taxon>Sar</taxon>
        <taxon>Stramenopiles</taxon>
        <taxon>Ochrophyta</taxon>
        <taxon>Pelagophyceae</taxon>
        <taxon>Pelagomonadales</taxon>
        <taxon>Pelagomonadaceae</taxon>
        <taxon>Pelagomonas</taxon>
    </lineage>
</organism>
<dbReference type="EMBL" id="HBIW01009899">
    <property type="protein sequence ID" value="CAE0693008.1"/>
    <property type="molecule type" value="Transcribed_RNA"/>
</dbReference>
<sequence length="151" mass="16842">MSLWPLYSSMSMSQVGFSFLQWPHQGAKNLMKTCVLWRVAAMACELRARRAGPQSLRASRFRAARARSVCAWCGAGTRTCARYKNACMRAADAAGHALVLGEVVVVVRREHGGMRRRREGEEEGGGLHRCDCEHVGWIFMEMLHAEEISSA</sequence>
<name>A0A7S3ZT88_9STRA</name>
<proteinExistence type="predicted"/>
<evidence type="ECO:0000313" key="1">
    <source>
        <dbReference type="EMBL" id="CAE0693008.1"/>
    </source>
</evidence>
<reference evidence="1" key="1">
    <citation type="submission" date="2021-01" db="EMBL/GenBank/DDBJ databases">
        <authorList>
            <person name="Corre E."/>
            <person name="Pelletier E."/>
            <person name="Niang G."/>
            <person name="Scheremetjew M."/>
            <person name="Finn R."/>
            <person name="Kale V."/>
            <person name="Holt S."/>
            <person name="Cochrane G."/>
            <person name="Meng A."/>
            <person name="Brown T."/>
            <person name="Cohen L."/>
        </authorList>
    </citation>
    <scope>NUCLEOTIDE SEQUENCE</scope>
    <source>
        <strain evidence="1">CCMP1756</strain>
    </source>
</reference>
<gene>
    <name evidence="1" type="ORF">PCAL00307_LOCUS8444</name>
</gene>
<accession>A0A7S3ZT88</accession>
<dbReference type="AlphaFoldDB" id="A0A7S3ZT88"/>
<protein>
    <submittedName>
        <fullName evidence="1">Uncharacterized protein</fullName>
    </submittedName>
</protein>